<reference evidence="2 3" key="1">
    <citation type="submission" date="2019-02" db="EMBL/GenBank/DDBJ databases">
        <title>Deep-cultivation of Planctomycetes and their phenomic and genomic characterization uncovers novel biology.</title>
        <authorList>
            <person name="Wiegand S."/>
            <person name="Jogler M."/>
            <person name="Boedeker C."/>
            <person name="Pinto D."/>
            <person name="Vollmers J."/>
            <person name="Rivas-Marin E."/>
            <person name="Kohn T."/>
            <person name="Peeters S.H."/>
            <person name="Heuer A."/>
            <person name="Rast P."/>
            <person name="Oberbeckmann S."/>
            <person name="Bunk B."/>
            <person name="Jeske O."/>
            <person name="Meyerdierks A."/>
            <person name="Storesund J.E."/>
            <person name="Kallscheuer N."/>
            <person name="Luecker S."/>
            <person name="Lage O.M."/>
            <person name="Pohl T."/>
            <person name="Merkel B.J."/>
            <person name="Hornburger P."/>
            <person name="Mueller R.-W."/>
            <person name="Bruemmer F."/>
            <person name="Labrenz M."/>
            <person name="Spormann A.M."/>
            <person name="Op den Camp H."/>
            <person name="Overmann J."/>
            <person name="Amann R."/>
            <person name="Jetten M.S.M."/>
            <person name="Mascher T."/>
            <person name="Medema M.H."/>
            <person name="Devos D.P."/>
            <person name="Kaster A.-K."/>
            <person name="Ovreas L."/>
            <person name="Rohde M."/>
            <person name="Galperin M.Y."/>
            <person name="Jogler C."/>
        </authorList>
    </citation>
    <scope>NUCLEOTIDE SEQUENCE [LARGE SCALE GENOMIC DNA]</scope>
    <source>
        <strain evidence="2 3">Pla175</strain>
    </source>
</reference>
<sequence length="149" mass="16668">MIETLLVQSVGVGFVIALIAGMYKANARRWGRLASAYRVSEQLPSYSESAMQTIILVGGDFGWNSYRGITTVGVAPEGLLLKLMPPFSTFHPPLLIPYSDLSIEPKRWYLIGKSHQCTLRRVDDVRIIIDDKVLEWIKSEATSLAVETR</sequence>
<feature type="transmembrane region" description="Helical" evidence="1">
    <location>
        <begin position="6"/>
        <end position="23"/>
    </location>
</feature>
<gene>
    <name evidence="2" type="ORF">Pla175_42370</name>
</gene>
<keyword evidence="1" id="KW-1133">Transmembrane helix</keyword>
<evidence type="ECO:0000313" key="2">
    <source>
        <dbReference type="EMBL" id="QDU90824.1"/>
    </source>
</evidence>
<organism evidence="2 3">
    <name type="scientific">Pirellulimonas nuda</name>
    <dbReference type="NCBI Taxonomy" id="2528009"/>
    <lineage>
        <taxon>Bacteria</taxon>
        <taxon>Pseudomonadati</taxon>
        <taxon>Planctomycetota</taxon>
        <taxon>Planctomycetia</taxon>
        <taxon>Pirellulales</taxon>
        <taxon>Lacipirellulaceae</taxon>
        <taxon>Pirellulimonas</taxon>
    </lineage>
</organism>
<keyword evidence="3" id="KW-1185">Reference proteome</keyword>
<dbReference type="Proteomes" id="UP000317429">
    <property type="component" value="Chromosome"/>
</dbReference>
<evidence type="ECO:0000313" key="3">
    <source>
        <dbReference type="Proteomes" id="UP000317429"/>
    </source>
</evidence>
<proteinExistence type="predicted"/>
<dbReference type="AlphaFoldDB" id="A0A518DH79"/>
<accession>A0A518DH79</accession>
<keyword evidence="1" id="KW-0812">Transmembrane</keyword>
<keyword evidence="1" id="KW-0472">Membrane</keyword>
<name>A0A518DH79_9BACT</name>
<dbReference type="OrthoDB" id="278894at2"/>
<dbReference type="EMBL" id="CP036291">
    <property type="protein sequence ID" value="QDU90824.1"/>
    <property type="molecule type" value="Genomic_DNA"/>
</dbReference>
<evidence type="ECO:0000256" key="1">
    <source>
        <dbReference type="SAM" id="Phobius"/>
    </source>
</evidence>
<dbReference type="KEGG" id="pnd:Pla175_42370"/>
<dbReference type="RefSeq" id="WP_145290080.1">
    <property type="nucleotide sequence ID" value="NZ_CP036291.1"/>
</dbReference>
<protein>
    <submittedName>
        <fullName evidence="2">Uncharacterized protein</fullName>
    </submittedName>
</protein>